<dbReference type="AlphaFoldDB" id="A0A392VJZ1"/>
<evidence type="ECO:0000313" key="2">
    <source>
        <dbReference type="Proteomes" id="UP000265520"/>
    </source>
</evidence>
<keyword evidence="2" id="KW-1185">Reference proteome</keyword>
<organism evidence="1 2">
    <name type="scientific">Trifolium medium</name>
    <dbReference type="NCBI Taxonomy" id="97028"/>
    <lineage>
        <taxon>Eukaryota</taxon>
        <taxon>Viridiplantae</taxon>
        <taxon>Streptophyta</taxon>
        <taxon>Embryophyta</taxon>
        <taxon>Tracheophyta</taxon>
        <taxon>Spermatophyta</taxon>
        <taxon>Magnoliopsida</taxon>
        <taxon>eudicotyledons</taxon>
        <taxon>Gunneridae</taxon>
        <taxon>Pentapetalae</taxon>
        <taxon>rosids</taxon>
        <taxon>fabids</taxon>
        <taxon>Fabales</taxon>
        <taxon>Fabaceae</taxon>
        <taxon>Papilionoideae</taxon>
        <taxon>50 kb inversion clade</taxon>
        <taxon>NPAAA clade</taxon>
        <taxon>Hologalegina</taxon>
        <taxon>IRL clade</taxon>
        <taxon>Trifolieae</taxon>
        <taxon>Trifolium</taxon>
    </lineage>
</organism>
<sequence length="23" mass="2486">MAALWNPATEEVKVIPPGSAEFQ</sequence>
<dbReference type="Proteomes" id="UP000265520">
    <property type="component" value="Unassembled WGS sequence"/>
</dbReference>
<evidence type="ECO:0000313" key="1">
    <source>
        <dbReference type="EMBL" id="MCI87742.1"/>
    </source>
</evidence>
<reference evidence="1 2" key="1">
    <citation type="journal article" date="2018" name="Front. Plant Sci.">
        <title>Red Clover (Trifolium pratense) and Zigzag Clover (T. medium) - A Picture of Genomic Similarities and Differences.</title>
        <authorList>
            <person name="Dluhosova J."/>
            <person name="Istvanek J."/>
            <person name="Nedelnik J."/>
            <person name="Repkova J."/>
        </authorList>
    </citation>
    <scope>NUCLEOTIDE SEQUENCE [LARGE SCALE GENOMIC DNA]</scope>
    <source>
        <strain evidence="2">cv. 10/8</strain>
        <tissue evidence="1">Leaf</tissue>
    </source>
</reference>
<comment type="caution">
    <text evidence="1">The sequence shown here is derived from an EMBL/GenBank/DDBJ whole genome shotgun (WGS) entry which is preliminary data.</text>
</comment>
<name>A0A392VJZ1_9FABA</name>
<accession>A0A392VJZ1</accession>
<protein>
    <submittedName>
        <fullName evidence="1">Uncharacterized protein</fullName>
    </submittedName>
</protein>
<feature type="non-terminal residue" evidence="1">
    <location>
        <position position="23"/>
    </location>
</feature>
<proteinExistence type="predicted"/>
<dbReference type="EMBL" id="LXQA011174295">
    <property type="protein sequence ID" value="MCI87742.1"/>
    <property type="molecule type" value="Genomic_DNA"/>
</dbReference>